<name>A0A1C1YZK5_9HYPH</name>
<evidence type="ECO:0000313" key="7">
    <source>
        <dbReference type="Proteomes" id="UP000094795"/>
    </source>
</evidence>
<sequence length="276" mass="29887">MTETAAERAARHAAIDADGAPVMAFSHSYATNQHIAEHEHARAQLLHISSGVLTVTTGAGRWIMPRDHALWIPAGVRHAVDTIGQVDMHSVYVVPDAVPGLPEQLQVTGITPLMRSLMNEAVRLRGDTATPRAAYMLGALLHEIPHLPKRPLGLAYPANRRLAELCRAFVAQPSAHLNIDQWAEAAGLSRRSFTRIFRRETGLSLSTWRQQACLMAALPRLSAGESVTAVALDLGYDSVPAFTTMFCRMMGTPPKTYLRNQIVDCALSAAASGRAG</sequence>
<evidence type="ECO:0000256" key="1">
    <source>
        <dbReference type="ARBA" id="ARBA00022491"/>
    </source>
</evidence>
<dbReference type="EMBL" id="LQZT01000003">
    <property type="protein sequence ID" value="OCW58907.1"/>
    <property type="molecule type" value="Genomic_DNA"/>
</dbReference>
<organism evidence="6 7">
    <name type="scientific">Hoeflea olei</name>
    <dbReference type="NCBI Taxonomy" id="1480615"/>
    <lineage>
        <taxon>Bacteria</taxon>
        <taxon>Pseudomonadati</taxon>
        <taxon>Pseudomonadota</taxon>
        <taxon>Alphaproteobacteria</taxon>
        <taxon>Hyphomicrobiales</taxon>
        <taxon>Rhizobiaceae</taxon>
        <taxon>Hoeflea</taxon>
    </lineage>
</organism>
<dbReference type="Pfam" id="PF12833">
    <property type="entry name" value="HTH_18"/>
    <property type="match status" value="1"/>
</dbReference>
<accession>A0A1C1YZK5</accession>
<dbReference type="CDD" id="cd06124">
    <property type="entry name" value="cupin_NimR-like_N"/>
    <property type="match status" value="1"/>
</dbReference>
<reference evidence="6 7" key="1">
    <citation type="submission" date="2015-12" db="EMBL/GenBank/DDBJ databases">
        <authorList>
            <person name="Shamseldin A."/>
            <person name="Moawad H."/>
            <person name="Abd El-Rahim W.M."/>
            <person name="Sadowsky M.J."/>
        </authorList>
    </citation>
    <scope>NUCLEOTIDE SEQUENCE [LARGE SCALE GENOMIC DNA]</scope>
    <source>
        <strain evidence="6 7">JC234</strain>
    </source>
</reference>
<evidence type="ECO:0000259" key="5">
    <source>
        <dbReference type="PROSITE" id="PS01124"/>
    </source>
</evidence>
<keyword evidence="1" id="KW-0678">Repressor</keyword>
<feature type="domain" description="HTH araC/xylS-type" evidence="5">
    <location>
        <begin position="160"/>
        <end position="260"/>
    </location>
</feature>
<dbReference type="PANTHER" id="PTHR11019">
    <property type="entry name" value="HTH-TYPE TRANSCRIPTIONAL REGULATOR NIMR"/>
    <property type="match status" value="1"/>
</dbReference>
<evidence type="ECO:0000313" key="6">
    <source>
        <dbReference type="EMBL" id="OCW58907.1"/>
    </source>
</evidence>
<dbReference type="InterPro" id="IPR009057">
    <property type="entry name" value="Homeodomain-like_sf"/>
</dbReference>
<evidence type="ECO:0000256" key="2">
    <source>
        <dbReference type="ARBA" id="ARBA00023015"/>
    </source>
</evidence>
<proteinExistence type="predicted"/>
<dbReference type="SMART" id="SM00342">
    <property type="entry name" value="HTH_ARAC"/>
    <property type="match status" value="1"/>
</dbReference>
<dbReference type="InterPro" id="IPR011051">
    <property type="entry name" value="RmlC_Cupin_sf"/>
</dbReference>
<dbReference type="FunFam" id="1.10.10.60:FF:000132">
    <property type="entry name" value="AraC family transcriptional regulator"/>
    <property type="match status" value="1"/>
</dbReference>
<gene>
    <name evidence="6" type="ORF">AWJ14_20590</name>
</gene>
<dbReference type="Pfam" id="PF02311">
    <property type="entry name" value="AraC_binding"/>
    <property type="match status" value="1"/>
</dbReference>
<protein>
    <submittedName>
        <fullName evidence="6">AraC family transcriptional regulator</fullName>
    </submittedName>
</protein>
<dbReference type="AlphaFoldDB" id="A0A1C1YZK5"/>
<dbReference type="InterPro" id="IPR014710">
    <property type="entry name" value="RmlC-like_jellyroll"/>
</dbReference>
<dbReference type="GO" id="GO:0003700">
    <property type="term" value="F:DNA-binding transcription factor activity"/>
    <property type="evidence" value="ECO:0007669"/>
    <property type="project" value="InterPro"/>
</dbReference>
<keyword evidence="3" id="KW-0238">DNA-binding</keyword>
<dbReference type="STRING" id="1480615.AWJ14_20590"/>
<keyword evidence="4" id="KW-0804">Transcription</keyword>
<dbReference type="PROSITE" id="PS01124">
    <property type="entry name" value="HTH_ARAC_FAMILY_2"/>
    <property type="match status" value="1"/>
</dbReference>
<evidence type="ECO:0000256" key="4">
    <source>
        <dbReference type="ARBA" id="ARBA00023163"/>
    </source>
</evidence>
<dbReference type="PANTHER" id="PTHR11019:SF159">
    <property type="entry name" value="TRANSCRIPTIONAL REGULATOR-RELATED"/>
    <property type="match status" value="1"/>
</dbReference>
<dbReference type="SUPFAM" id="SSF46689">
    <property type="entry name" value="Homeodomain-like"/>
    <property type="match status" value="1"/>
</dbReference>
<keyword evidence="2" id="KW-0805">Transcription regulation</keyword>
<dbReference type="Gene3D" id="2.60.120.10">
    <property type="entry name" value="Jelly Rolls"/>
    <property type="match status" value="1"/>
</dbReference>
<evidence type="ECO:0000256" key="3">
    <source>
        <dbReference type="ARBA" id="ARBA00023125"/>
    </source>
</evidence>
<dbReference type="SUPFAM" id="SSF51182">
    <property type="entry name" value="RmlC-like cupins"/>
    <property type="match status" value="1"/>
</dbReference>
<dbReference type="Gene3D" id="1.10.10.60">
    <property type="entry name" value="Homeodomain-like"/>
    <property type="match status" value="2"/>
</dbReference>
<dbReference type="InterPro" id="IPR018060">
    <property type="entry name" value="HTH_AraC"/>
</dbReference>
<dbReference type="GO" id="GO:0043565">
    <property type="term" value="F:sequence-specific DNA binding"/>
    <property type="evidence" value="ECO:0007669"/>
    <property type="project" value="InterPro"/>
</dbReference>
<dbReference type="InterPro" id="IPR003313">
    <property type="entry name" value="AraC-bd"/>
</dbReference>
<dbReference type="Proteomes" id="UP000094795">
    <property type="component" value="Unassembled WGS sequence"/>
</dbReference>
<keyword evidence="7" id="KW-1185">Reference proteome</keyword>
<comment type="caution">
    <text evidence="6">The sequence shown here is derived from an EMBL/GenBank/DDBJ whole genome shotgun (WGS) entry which is preliminary data.</text>
</comment>